<name>A0A1T2KS35_9GAMM</name>
<reference evidence="1 2" key="1">
    <citation type="submission" date="2016-11" db="EMBL/GenBank/DDBJ databases">
        <title>Mixed transmission modes and dynamic genome evolution in an obligate animal-bacterial symbiosis.</title>
        <authorList>
            <person name="Russell S.L."/>
            <person name="Corbett-Detig R.B."/>
            <person name="Cavanaugh C.M."/>
        </authorList>
    </citation>
    <scope>NUCLEOTIDE SEQUENCE [LARGE SCALE GENOMIC DNA]</scope>
    <source>
        <strain evidence="1">Se-Cadez</strain>
    </source>
</reference>
<evidence type="ECO:0000313" key="2">
    <source>
        <dbReference type="Proteomes" id="UP000190896"/>
    </source>
</evidence>
<sequence>MQMRSQSHLRTRRACQMETCLSAKEARCLLGLTQDEWVCLIETGKVPSKEVAGLTFYCEEALDYFSRNNPLTLMVAIHDAKLEKSYYRLSERERGTAWLALHIVSLHKTDKHHAA</sequence>
<accession>A0A1T2KS35</accession>
<dbReference type="EMBL" id="MPRJ01000084">
    <property type="protein sequence ID" value="OOZ35673.1"/>
    <property type="molecule type" value="Genomic_DNA"/>
</dbReference>
<comment type="caution">
    <text evidence="1">The sequence shown here is derived from an EMBL/GenBank/DDBJ whole genome shotgun (WGS) entry which is preliminary data.</text>
</comment>
<organism evidence="1 2">
    <name type="scientific">Solemya velesiana gill symbiont</name>
    <dbReference type="NCBI Taxonomy" id="1918948"/>
    <lineage>
        <taxon>Bacteria</taxon>
        <taxon>Pseudomonadati</taxon>
        <taxon>Pseudomonadota</taxon>
        <taxon>Gammaproteobacteria</taxon>
        <taxon>sulfur-oxidizing symbionts</taxon>
    </lineage>
</organism>
<dbReference type="Proteomes" id="UP000190896">
    <property type="component" value="Unassembled WGS sequence"/>
</dbReference>
<evidence type="ECO:0000313" key="1">
    <source>
        <dbReference type="EMBL" id="OOZ35673.1"/>
    </source>
</evidence>
<dbReference type="AlphaFoldDB" id="A0A1T2KS35"/>
<proteinExistence type="predicted"/>
<keyword evidence="2" id="KW-1185">Reference proteome</keyword>
<protein>
    <submittedName>
        <fullName evidence="1">Uncharacterized protein</fullName>
    </submittedName>
</protein>
<gene>
    <name evidence="1" type="ORF">BOW51_10890</name>
</gene>